<protein>
    <submittedName>
        <fullName evidence="2">VOC family protein</fullName>
    </submittedName>
</protein>
<dbReference type="InterPro" id="IPR004360">
    <property type="entry name" value="Glyas_Fos-R_dOase_dom"/>
</dbReference>
<dbReference type="Proteomes" id="UP001523566">
    <property type="component" value="Unassembled WGS sequence"/>
</dbReference>
<proteinExistence type="predicted"/>
<dbReference type="EMBL" id="JAMZFW010000029">
    <property type="protein sequence ID" value="MCP1103511.1"/>
    <property type="molecule type" value="Genomic_DNA"/>
</dbReference>
<evidence type="ECO:0000259" key="1">
    <source>
        <dbReference type="PROSITE" id="PS51819"/>
    </source>
</evidence>
<name>A0ABT1ECW2_9FIRM</name>
<accession>A0ABT1ECW2</accession>
<comment type="caution">
    <text evidence="2">The sequence shown here is derived from an EMBL/GenBank/DDBJ whole genome shotgun (WGS) entry which is preliminary data.</text>
</comment>
<reference evidence="2 3" key="1">
    <citation type="journal article" date="2022" name="Genome Biol. Evol.">
        <title>Host diet, physiology and behaviors set the stage for Lachnospiraceae cladogenesis.</title>
        <authorList>
            <person name="Vera-Ponce De Leon A."/>
            <person name="Schneider M."/>
            <person name="Jahnes B.C."/>
            <person name="Sadowski V."/>
            <person name="Camuy-Velez L.A."/>
            <person name="Duan J."/>
            <person name="Sabree Z.L."/>
        </authorList>
    </citation>
    <scope>NUCLEOTIDE SEQUENCE [LARGE SCALE GENOMIC DNA]</scope>
    <source>
        <strain evidence="2 3">PAL113</strain>
    </source>
</reference>
<evidence type="ECO:0000313" key="2">
    <source>
        <dbReference type="EMBL" id="MCP1103511.1"/>
    </source>
</evidence>
<keyword evidence="3" id="KW-1185">Reference proteome</keyword>
<organism evidence="2 3">
    <name type="scientific">Aequitasia blattaphilus</name>
    <dbReference type="NCBI Taxonomy" id="2949332"/>
    <lineage>
        <taxon>Bacteria</taxon>
        <taxon>Bacillati</taxon>
        <taxon>Bacillota</taxon>
        <taxon>Clostridia</taxon>
        <taxon>Lachnospirales</taxon>
        <taxon>Lachnospiraceae</taxon>
        <taxon>Aequitasia</taxon>
    </lineage>
</organism>
<gene>
    <name evidence="2" type="ORF">NK125_13995</name>
</gene>
<dbReference type="SUPFAM" id="SSF54593">
    <property type="entry name" value="Glyoxalase/Bleomycin resistance protein/Dihydroxybiphenyl dioxygenase"/>
    <property type="match status" value="1"/>
</dbReference>
<dbReference type="RefSeq" id="WP_262067278.1">
    <property type="nucleotide sequence ID" value="NZ_JAMXOD010000029.1"/>
</dbReference>
<feature type="domain" description="VOC" evidence="1">
    <location>
        <begin position="1"/>
        <end position="127"/>
    </location>
</feature>
<dbReference type="PROSITE" id="PS51819">
    <property type="entry name" value="VOC"/>
    <property type="match status" value="1"/>
</dbReference>
<dbReference type="Pfam" id="PF00903">
    <property type="entry name" value="Glyoxalase"/>
    <property type="match status" value="1"/>
</dbReference>
<dbReference type="Gene3D" id="3.10.180.10">
    <property type="entry name" value="2,3-Dihydroxybiphenyl 1,2-Dioxygenase, domain 1"/>
    <property type="match status" value="1"/>
</dbReference>
<sequence>MYKAMTTNLMVKSVDKAMAFYKEVLGFSEVASVPGKNNELQFAILSKDQLMVMMQEKDNFIEEYPVLKTPAVQPSVSLYIVVDNLEALYNELKTKHSIYTELHTSFYGAKEFAITDVDGYVLTFTERD</sequence>
<dbReference type="InterPro" id="IPR037523">
    <property type="entry name" value="VOC_core"/>
</dbReference>
<evidence type="ECO:0000313" key="3">
    <source>
        <dbReference type="Proteomes" id="UP001523566"/>
    </source>
</evidence>
<dbReference type="InterPro" id="IPR029068">
    <property type="entry name" value="Glyas_Bleomycin-R_OHBP_Dase"/>
</dbReference>